<evidence type="ECO:0008006" key="4">
    <source>
        <dbReference type="Google" id="ProtNLM"/>
    </source>
</evidence>
<evidence type="ECO:0000313" key="2">
    <source>
        <dbReference type="EMBL" id="MFK4265508.1"/>
    </source>
</evidence>
<evidence type="ECO:0000256" key="1">
    <source>
        <dbReference type="SAM" id="MobiDB-lite"/>
    </source>
</evidence>
<protein>
    <recommendedName>
        <fullName evidence="4">Secreted protein</fullName>
    </recommendedName>
</protein>
<comment type="caution">
    <text evidence="2">The sequence shown here is derived from an EMBL/GenBank/DDBJ whole genome shotgun (WGS) entry which is preliminary data.</text>
</comment>
<sequence>MSTGASITVVVAAVVLVAALAAALAAGFIRARDGGRNRALRRRFGPEYDLTVARHAGDTRAAERELDERLRRHGRLKTRPLSGELRERYVAEWARVQEEFIEQPARATADADQLLARLAHDRGFPSDRYDEQVAALSVHHADSVQGYRQVHAAALRAREGRADTEELREAVVHARVLFEDLVKPPHHGDDGTRPHARRHTHAPWAMRGGNLGRGDI</sequence>
<accession>A0ABW8LHW3</accession>
<dbReference type="Proteomes" id="UP001620295">
    <property type="component" value="Unassembled WGS sequence"/>
</dbReference>
<keyword evidence="3" id="KW-1185">Reference proteome</keyword>
<proteinExistence type="predicted"/>
<name>A0ABW8LHW3_9ACTN</name>
<feature type="compositionally biased region" description="Basic and acidic residues" evidence="1">
    <location>
        <begin position="183"/>
        <end position="193"/>
    </location>
</feature>
<reference evidence="2 3" key="1">
    <citation type="submission" date="2024-11" db="EMBL/GenBank/DDBJ databases">
        <title>The Natural Products Discovery Center: Release of the First 8490 Sequenced Strains for Exploring Actinobacteria Biosynthetic Diversity.</title>
        <authorList>
            <person name="Kalkreuter E."/>
            <person name="Kautsar S.A."/>
            <person name="Yang D."/>
            <person name="Bader C.D."/>
            <person name="Teijaro C.N."/>
            <person name="Fluegel L."/>
            <person name="Davis C.M."/>
            <person name="Simpson J.R."/>
            <person name="Lauterbach L."/>
            <person name="Steele A.D."/>
            <person name="Gui C."/>
            <person name="Meng S."/>
            <person name="Li G."/>
            <person name="Viehrig K."/>
            <person name="Ye F."/>
            <person name="Su P."/>
            <person name="Kiefer A.F."/>
            <person name="Nichols A."/>
            <person name="Cepeda A.J."/>
            <person name="Yan W."/>
            <person name="Fan B."/>
            <person name="Jiang Y."/>
            <person name="Adhikari A."/>
            <person name="Zheng C.-J."/>
            <person name="Schuster L."/>
            <person name="Cowan T.M."/>
            <person name="Smanski M.J."/>
            <person name="Chevrette M.G."/>
            <person name="De Carvalho L.P.S."/>
            <person name="Shen B."/>
        </authorList>
    </citation>
    <scope>NUCLEOTIDE SEQUENCE [LARGE SCALE GENOMIC DNA]</scope>
    <source>
        <strain evidence="2 3">NPDC020863</strain>
    </source>
</reference>
<gene>
    <name evidence="2" type="ORF">ACI2L5_11255</name>
</gene>
<dbReference type="EMBL" id="JBJDQH010000003">
    <property type="protein sequence ID" value="MFK4265508.1"/>
    <property type="molecule type" value="Genomic_DNA"/>
</dbReference>
<feature type="region of interest" description="Disordered" evidence="1">
    <location>
        <begin position="183"/>
        <end position="216"/>
    </location>
</feature>
<evidence type="ECO:0000313" key="3">
    <source>
        <dbReference type="Proteomes" id="UP001620295"/>
    </source>
</evidence>
<organism evidence="2 3">
    <name type="scientific">Streptomyces milbemycinicus</name>
    <dbReference type="NCBI Taxonomy" id="476552"/>
    <lineage>
        <taxon>Bacteria</taxon>
        <taxon>Bacillati</taxon>
        <taxon>Actinomycetota</taxon>
        <taxon>Actinomycetes</taxon>
        <taxon>Kitasatosporales</taxon>
        <taxon>Streptomycetaceae</taxon>
        <taxon>Streptomyces</taxon>
    </lineage>
</organism>
<dbReference type="RefSeq" id="WP_358636469.1">
    <property type="nucleotide sequence ID" value="NZ_JBFACG010000005.1"/>
</dbReference>